<dbReference type="PANTHER" id="PTHR23253:SF78">
    <property type="entry name" value="EUKARYOTIC TRANSLATION INITIATION FACTOR 4G1, ISOFORM B-RELATED"/>
    <property type="match status" value="1"/>
</dbReference>
<accession>A0AA88HLG3</accession>
<feature type="coiled-coil region" evidence="1">
    <location>
        <begin position="432"/>
        <end position="521"/>
    </location>
</feature>
<evidence type="ECO:0000256" key="2">
    <source>
        <dbReference type="SAM" id="MobiDB-lite"/>
    </source>
</evidence>
<dbReference type="Gene3D" id="1.25.40.180">
    <property type="match status" value="1"/>
</dbReference>
<gene>
    <name evidence="4" type="ORF">QYM36_011235</name>
</gene>
<organism evidence="4 5">
    <name type="scientific">Artemia franciscana</name>
    <name type="common">Brine shrimp</name>
    <name type="synonym">Artemia sanfranciscana</name>
    <dbReference type="NCBI Taxonomy" id="6661"/>
    <lineage>
        <taxon>Eukaryota</taxon>
        <taxon>Metazoa</taxon>
        <taxon>Ecdysozoa</taxon>
        <taxon>Arthropoda</taxon>
        <taxon>Crustacea</taxon>
        <taxon>Branchiopoda</taxon>
        <taxon>Anostraca</taxon>
        <taxon>Artemiidae</taxon>
        <taxon>Artemia</taxon>
    </lineage>
</organism>
<name>A0AA88HLG3_ARTSF</name>
<dbReference type="PANTHER" id="PTHR23253">
    <property type="entry name" value="EUKARYOTIC TRANSLATION INITIATION FACTOR 4 GAMMA"/>
    <property type="match status" value="1"/>
</dbReference>
<dbReference type="GO" id="GO:0016281">
    <property type="term" value="C:eukaryotic translation initiation factor 4F complex"/>
    <property type="evidence" value="ECO:0007669"/>
    <property type="project" value="TreeGrafter"/>
</dbReference>
<evidence type="ECO:0000259" key="3">
    <source>
        <dbReference type="SMART" id="SM00543"/>
    </source>
</evidence>
<dbReference type="InterPro" id="IPR003890">
    <property type="entry name" value="MIF4G-like_typ-3"/>
</dbReference>
<keyword evidence="5" id="KW-1185">Reference proteome</keyword>
<dbReference type="SUPFAM" id="SSF48371">
    <property type="entry name" value="ARM repeat"/>
    <property type="match status" value="1"/>
</dbReference>
<dbReference type="GO" id="GO:0003743">
    <property type="term" value="F:translation initiation factor activity"/>
    <property type="evidence" value="ECO:0007669"/>
    <property type="project" value="TreeGrafter"/>
</dbReference>
<feature type="region of interest" description="Disordered" evidence="2">
    <location>
        <begin position="87"/>
        <end position="123"/>
    </location>
</feature>
<evidence type="ECO:0000313" key="5">
    <source>
        <dbReference type="Proteomes" id="UP001187531"/>
    </source>
</evidence>
<dbReference type="GO" id="GO:0003729">
    <property type="term" value="F:mRNA binding"/>
    <property type="evidence" value="ECO:0007669"/>
    <property type="project" value="TreeGrafter"/>
</dbReference>
<dbReference type="Proteomes" id="UP001187531">
    <property type="component" value="Unassembled WGS sequence"/>
</dbReference>
<keyword evidence="1" id="KW-0175">Coiled coil</keyword>
<dbReference type="EMBL" id="JAVRJZ010000015">
    <property type="protein sequence ID" value="KAK2712474.1"/>
    <property type="molecule type" value="Genomic_DNA"/>
</dbReference>
<comment type="caution">
    <text evidence="4">The sequence shown here is derived from an EMBL/GenBank/DDBJ whole genome shotgun (WGS) entry which is preliminary data.</text>
</comment>
<dbReference type="AlphaFoldDB" id="A0AA88HLG3"/>
<reference evidence="4" key="1">
    <citation type="submission" date="2023-07" db="EMBL/GenBank/DDBJ databases">
        <title>Chromosome-level genome assembly of Artemia franciscana.</title>
        <authorList>
            <person name="Jo E."/>
        </authorList>
    </citation>
    <scope>NUCLEOTIDE SEQUENCE</scope>
    <source>
        <tissue evidence="4">Whole body</tissue>
    </source>
</reference>
<dbReference type="Pfam" id="PF02854">
    <property type="entry name" value="MIF4G"/>
    <property type="match status" value="1"/>
</dbReference>
<sequence length="595" mass="68269">MTREPGEMKLGPTKAWSKGASLTPMAVQTGGGRYSALLNDEGSFLSRPSATNIRLGPPRPFGYRVVPTKLQKTVQATRIFTQSWRKKASRKSSLSQQGAADPTTEHVPFQAKSDIKGKPDRTEDEIQRKTDGIMNEFLSSGDLQNVEIAIVRQLKRLICESPKVTTVSSFMQWLFLNNFKKIDAEVKLYVLVHVLYVKAVEEQIYTPKYAEVCKLIFETEIPSASGTGIIRFRKFLLDRFQQTFEKQKKFEEEIISNQKAQLEADTEEKKKKIEMELDKRKGISKHIMLGNISFFGELFKLKIVTVEIVNFYISELLKSPTEEQLECLSKFISIIGKAYEKEYPWMEMIKEYQRAVAEARSSEKQIHIQLNKLDVYLDEMKKLSRREDLSSRIRFILMQVLDLKKNQWIPHREEDIFTEVGSANPKKLEVELATLKSNNARLTAALQESTANVGELKRQLEAFKEENVALKSKLLDTETNKGDELNSGELKKEITTLQLKCDSLETELKTKDEKVKDLSTELKDSLSVIENFKCLYEESQRNEKTMRLVLSQIDAALNSIGSQIHFSLKPTCRFCFSTCLSSIVILTYSYRYLFL</sequence>
<feature type="domain" description="MIF4G" evidence="3">
    <location>
        <begin position="151"/>
        <end position="407"/>
    </location>
</feature>
<feature type="compositionally biased region" description="Basic and acidic residues" evidence="2">
    <location>
        <begin position="113"/>
        <end position="123"/>
    </location>
</feature>
<dbReference type="SMART" id="SM00543">
    <property type="entry name" value="MIF4G"/>
    <property type="match status" value="1"/>
</dbReference>
<dbReference type="Gene3D" id="1.10.287.1490">
    <property type="match status" value="1"/>
</dbReference>
<evidence type="ECO:0000256" key="1">
    <source>
        <dbReference type="SAM" id="Coils"/>
    </source>
</evidence>
<proteinExistence type="predicted"/>
<evidence type="ECO:0000313" key="4">
    <source>
        <dbReference type="EMBL" id="KAK2712474.1"/>
    </source>
</evidence>
<protein>
    <recommendedName>
        <fullName evidence="3">MIF4G domain-containing protein</fullName>
    </recommendedName>
</protein>
<dbReference type="InterPro" id="IPR016024">
    <property type="entry name" value="ARM-type_fold"/>
</dbReference>